<evidence type="ECO:0000313" key="2">
    <source>
        <dbReference type="Proteomes" id="UP001177021"/>
    </source>
</evidence>
<dbReference type="EMBL" id="CASHSV030000409">
    <property type="protein sequence ID" value="CAJ2662783.1"/>
    <property type="molecule type" value="Genomic_DNA"/>
</dbReference>
<organism evidence="1 2">
    <name type="scientific">Trifolium pratense</name>
    <name type="common">Red clover</name>
    <dbReference type="NCBI Taxonomy" id="57577"/>
    <lineage>
        <taxon>Eukaryota</taxon>
        <taxon>Viridiplantae</taxon>
        <taxon>Streptophyta</taxon>
        <taxon>Embryophyta</taxon>
        <taxon>Tracheophyta</taxon>
        <taxon>Spermatophyta</taxon>
        <taxon>Magnoliopsida</taxon>
        <taxon>eudicotyledons</taxon>
        <taxon>Gunneridae</taxon>
        <taxon>Pentapetalae</taxon>
        <taxon>rosids</taxon>
        <taxon>fabids</taxon>
        <taxon>Fabales</taxon>
        <taxon>Fabaceae</taxon>
        <taxon>Papilionoideae</taxon>
        <taxon>50 kb inversion clade</taxon>
        <taxon>NPAAA clade</taxon>
        <taxon>Hologalegina</taxon>
        <taxon>IRL clade</taxon>
        <taxon>Trifolieae</taxon>
        <taxon>Trifolium</taxon>
    </lineage>
</organism>
<name>A0ACB0L286_TRIPR</name>
<keyword evidence="2" id="KW-1185">Reference proteome</keyword>
<evidence type="ECO:0000313" key="1">
    <source>
        <dbReference type="EMBL" id="CAJ2662783.1"/>
    </source>
</evidence>
<sequence>MQQLCFSLDPSTFKETMIVERKHSSSSGSSGNWLSQNKEHEKTSVVARHV</sequence>
<accession>A0ACB0L286</accession>
<proteinExistence type="predicted"/>
<protein>
    <submittedName>
        <fullName evidence="1">Uncharacterized protein</fullName>
    </submittedName>
</protein>
<gene>
    <name evidence="1" type="ORF">MILVUS5_LOCUS28322</name>
</gene>
<comment type="caution">
    <text evidence="1">The sequence shown here is derived from an EMBL/GenBank/DDBJ whole genome shotgun (WGS) entry which is preliminary data.</text>
</comment>
<dbReference type="Proteomes" id="UP001177021">
    <property type="component" value="Unassembled WGS sequence"/>
</dbReference>
<reference evidence="1" key="1">
    <citation type="submission" date="2023-10" db="EMBL/GenBank/DDBJ databases">
        <authorList>
            <person name="Rodriguez Cubillos JULIANA M."/>
            <person name="De Vega J."/>
        </authorList>
    </citation>
    <scope>NUCLEOTIDE SEQUENCE</scope>
</reference>